<protein>
    <submittedName>
        <fullName evidence="1">Uncharacterized protein</fullName>
    </submittedName>
</protein>
<dbReference type="EMBL" id="GBXM01001759">
    <property type="protein sequence ID" value="JAI06819.1"/>
    <property type="molecule type" value="Transcribed_RNA"/>
</dbReference>
<sequence>MVRRNPCTGKCLTNGGLSQTD</sequence>
<reference evidence="1" key="1">
    <citation type="submission" date="2014-11" db="EMBL/GenBank/DDBJ databases">
        <authorList>
            <person name="Amaro Gonzalez C."/>
        </authorList>
    </citation>
    <scope>NUCLEOTIDE SEQUENCE</scope>
</reference>
<reference evidence="1" key="2">
    <citation type="journal article" date="2015" name="Fish Shellfish Immunol.">
        <title>Early steps in the European eel (Anguilla anguilla)-Vibrio vulnificus interaction in the gills: Role of the RtxA13 toxin.</title>
        <authorList>
            <person name="Callol A."/>
            <person name="Pajuelo D."/>
            <person name="Ebbesson L."/>
            <person name="Teles M."/>
            <person name="MacKenzie S."/>
            <person name="Amaro C."/>
        </authorList>
    </citation>
    <scope>NUCLEOTIDE SEQUENCE</scope>
</reference>
<proteinExistence type="predicted"/>
<evidence type="ECO:0000313" key="1">
    <source>
        <dbReference type="EMBL" id="JAI06819.1"/>
    </source>
</evidence>
<accession>A0A0E9XYR0</accession>
<dbReference type="AlphaFoldDB" id="A0A0E9XYR0"/>
<organism evidence="1">
    <name type="scientific">Anguilla anguilla</name>
    <name type="common">European freshwater eel</name>
    <name type="synonym">Muraena anguilla</name>
    <dbReference type="NCBI Taxonomy" id="7936"/>
    <lineage>
        <taxon>Eukaryota</taxon>
        <taxon>Metazoa</taxon>
        <taxon>Chordata</taxon>
        <taxon>Craniata</taxon>
        <taxon>Vertebrata</taxon>
        <taxon>Euteleostomi</taxon>
        <taxon>Actinopterygii</taxon>
        <taxon>Neopterygii</taxon>
        <taxon>Teleostei</taxon>
        <taxon>Anguilliformes</taxon>
        <taxon>Anguillidae</taxon>
        <taxon>Anguilla</taxon>
    </lineage>
</organism>
<name>A0A0E9XYR0_ANGAN</name>